<organism evidence="2 3">
    <name type="scientific">Pseudoalteromonas phage C5a</name>
    <dbReference type="NCBI Taxonomy" id="1916107"/>
    <lineage>
        <taxon>Viruses</taxon>
        <taxon>Duplodnaviria</taxon>
        <taxon>Heunggongvirae</taxon>
        <taxon>Uroviricota</taxon>
        <taxon>Caudoviricetes</taxon>
        <taxon>Peduoviridae</taxon>
        <taxon>Catalunyavirus</taxon>
        <taxon>Catalunyavirus C5a</taxon>
    </lineage>
</organism>
<evidence type="ECO:0000313" key="3">
    <source>
        <dbReference type="Proteomes" id="UP000222283"/>
    </source>
</evidence>
<evidence type="ECO:0000313" key="2">
    <source>
        <dbReference type="EMBL" id="APM00218.1"/>
    </source>
</evidence>
<gene>
    <name evidence="2" type="ORF">C5a_8</name>
</gene>
<reference evidence="2 3" key="1">
    <citation type="submission" date="2016-10" db="EMBL/GenBank/DDBJ databases">
        <title>An insight into ecological interactions, comparative genomics and biogeography of Pseudoalteromonas phages.</title>
        <authorList>
            <person name="Lara E."/>
            <person name="Vaque D."/>
            <person name="Sa E.L."/>
            <person name="Salazar G."/>
            <person name="Sanchez P."/>
            <person name="Duhaime M.B."/>
            <person name="Ignacio-Espinoza J."/>
            <person name="Santos F."/>
            <person name="Roux S."/>
            <person name="Anton J."/>
            <person name="Sullivan M.B."/>
            <person name="Acinas S.G."/>
        </authorList>
    </citation>
    <scope>NUCLEOTIDE SEQUENCE [LARGE SCALE GENOMIC DNA]</scope>
    <source>
        <strain evidence="2 3">C5a</strain>
    </source>
</reference>
<feature type="transmembrane region" description="Helical" evidence="1">
    <location>
        <begin position="67"/>
        <end position="85"/>
    </location>
</feature>
<feature type="transmembrane region" description="Helical" evidence="1">
    <location>
        <begin position="97"/>
        <end position="122"/>
    </location>
</feature>
<accession>A0A1L5C2A8</accession>
<sequence length="273" mass="31325">MVKPTVFIILLISIVGYIFCKNSHFTSPKFSKSNGYHTFLLSACYGSGIFVLAFVLYWLCNSDSNSYFFVGFLSPLLINIFNDIAPSIHVPFWFLNFVQVSLIALSLAFVTPWIFLLLAMLFSKSTKTDVMYGAYSKIADTDDLSEFSSLFFLSNETGIPIAFTLSNRKVYVGYAFHGAKHLNDIMVLPFKSGYRCDDELRLELVTDYQPIFDYLLKNEEDDGARFLITIPIREIVHASLHDFGYKDLFKEHEVPKKEEEKPTFISRIFKNPH</sequence>
<name>A0A1L5C2A8_9CAUD</name>
<keyword evidence="1" id="KW-0472">Membrane</keyword>
<keyword evidence="1" id="KW-1133">Transmembrane helix</keyword>
<keyword evidence="1" id="KW-0812">Transmembrane</keyword>
<evidence type="ECO:0000256" key="1">
    <source>
        <dbReference type="SAM" id="Phobius"/>
    </source>
</evidence>
<protein>
    <submittedName>
        <fullName evidence="2">Uncharacterized protein</fullName>
    </submittedName>
</protein>
<keyword evidence="3" id="KW-1185">Reference proteome</keyword>
<feature type="transmembrane region" description="Helical" evidence="1">
    <location>
        <begin position="36"/>
        <end position="60"/>
    </location>
</feature>
<dbReference type="EMBL" id="KY045851">
    <property type="protein sequence ID" value="APM00218.1"/>
    <property type="molecule type" value="Genomic_DNA"/>
</dbReference>
<proteinExistence type="predicted"/>
<dbReference type="Proteomes" id="UP000222283">
    <property type="component" value="Segment"/>
</dbReference>